<feature type="transmembrane region" description="Helical" evidence="10">
    <location>
        <begin position="292"/>
        <end position="314"/>
    </location>
</feature>
<keyword evidence="4 11" id="KW-0732">Signal</keyword>
<dbReference type="GO" id="GO:0004383">
    <property type="term" value="F:guanylate cyclase activity"/>
    <property type="evidence" value="ECO:0007669"/>
    <property type="project" value="UniProtKB-EC"/>
</dbReference>
<dbReference type="EC" id="4.6.1.2" evidence="2"/>
<dbReference type="Pfam" id="PF07701">
    <property type="entry name" value="HNOBA"/>
    <property type="match status" value="1"/>
</dbReference>
<keyword evidence="5" id="KW-0547">Nucleotide-binding</keyword>
<feature type="domain" description="Guanylate cyclase" evidence="12">
    <location>
        <begin position="376"/>
        <end position="406"/>
    </location>
</feature>
<gene>
    <name evidence="13" type="ORF">LSH36_357g01034</name>
</gene>
<sequence length="406" mass="45852">MVPVVALLIVTAILLSNVITKQNSTEAARTRVQCFLSVNNLVGLLHAETDITLAVMLSDGPEEEIKGHMELARKETDLYVVNQFKRLCCETNLVNVDYSTKSVGTMIEEIRKEVDVQMSADYQLSRRYNRLITDLLNRSRSMDSFPGEHSTILSGLFSINALCHAAAALRVQRNAVHKALHSCQLSANIHDELNRLDGIIHAHLIEGGAFQYLRFAHRILDSYQRQPSTSEQLHQTLLNQTFCMNSTHDTKLGYLHEMFDSRLHQVARVNGNLARELQAELDAISERTKKEIIIYSILAGLVSIVCIWASLWYASCIQTLTHVLSLYALKSAEKSKQLAQEKKKTESLLYQMMPPAIANQLRDNREVKAQYYESVTICFSDIVGFTSLSSISTPHQIVNLLNDLYR</sequence>
<dbReference type="InterPro" id="IPR050401">
    <property type="entry name" value="Cyclic_nucleotide_synthase"/>
</dbReference>
<dbReference type="Proteomes" id="UP001208570">
    <property type="component" value="Unassembled WGS sequence"/>
</dbReference>
<evidence type="ECO:0000256" key="1">
    <source>
        <dbReference type="ARBA" id="ARBA00004479"/>
    </source>
</evidence>
<dbReference type="GO" id="GO:0035556">
    <property type="term" value="P:intracellular signal transduction"/>
    <property type="evidence" value="ECO:0007669"/>
    <property type="project" value="InterPro"/>
</dbReference>
<keyword evidence="6 10" id="KW-1133">Transmembrane helix</keyword>
<evidence type="ECO:0000256" key="9">
    <source>
        <dbReference type="ARBA" id="ARBA00023293"/>
    </source>
</evidence>
<evidence type="ECO:0000256" key="10">
    <source>
        <dbReference type="SAM" id="Phobius"/>
    </source>
</evidence>
<dbReference type="SUPFAM" id="SSF55073">
    <property type="entry name" value="Nucleotide cyclase"/>
    <property type="match status" value="1"/>
</dbReference>
<dbReference type="AlphaFoldDB" id="A0AAD9JEQ0"/>
<evidence type="ECO:0000256" key="2">
    <source>
        <dbReference type="ARBA" id="ARBA00012202"/>
    </source>
</evidence>
<dbReference type="PROSITE" id="PS50125">
    <property type="entry name" value="GUANYLATE_CYCLASE_2"/>
    <property type="match status" value="1"/>
</dbReference>
<proteinExistence type="predicted"/>
<dbReference type="Gene3D" id="3.30.70.1230">
    <property type="entry name" value="Nucleotide cyclase"/>
    <property type="match status" value="1"/>
</dbReference>
<dbReference type="InterPro" id="IPR029787">
    <property type="entry name" value="Nucleotide_cyclase"/>
</dbReference>
<evidence type="ECO:0000256" key="6">
    <source>
        <dbReference type="ARBA" id="ARBA00022989"/>
    </source>
</evidence>
<evidence type="ECO:0000256" key="4">
    <source>
        <dbReference type="ARBA" id="ARBA00022729"/>
    </source>
</evidence>
<dbReference type="InterPro" id="IPR011645">
    <property type="entry name" value="HNOB_dom_associated"/>
</dbReference>
<feature type="signal peptide" evidence="11">
    <location>
        <begin position="1"/>
        <end position="20"/>
    </location>
</feature>
<name>A0AAD9JEQ0_9ANNE</name>
<keyword evidence="9" id="KW-0141">cGMP biosynthesis</keyword>
<organism evidence="13 14">
    <name type="scientific">Paralvinella palmiformis</name>
    <dbReference type="NCBI Taxonomy" id="53620"/>
    <lineage>
        <taxon>Eukaryota</taxon>
        <taxon>Metazoa</taxon>
        <taxon>Spiralia</taxon>
        <taxon>Lophotrochozoa</taxon>
        <taxon>Annelida</taxon>
        <taxon>Polychaeta</taxon>
        <taxon>Sedentaria</taxon>
        <taxon>Canalipalpata</taxon>
        <taxon>Terebellida</taxon>
        <taxon>Terebelliformia</taxon>
        <taxon>Alvinellidae</taxon>
        <taxon>Paralvinella</taxon>
    </lineage>
</organism>
<dbReference type="GO" id="GO:0007168">
    <property type="term" value="P:receptor guanylyl cyclase signaling pathway"/>
    <property type="evidence" value="ECO:0007669"/>
    <property type="project" value="TreeGrafter"/>
</dbReference>
<dbReference type="Pfam" id="PF08376">
    <property type="entry name" value="NIT"/>
    <property type="match status" value="1"/>
</dbReference>
<keyword evidence="7 10" id="KW-0472">Membrane</keyword>
<evidence type="ECO:0000256" key="11">
    <source>
        <dbReference type="SAM" id="SignalP"/>
    </source>
</evidence>
<dbReference type="GO" id="GO:0004016">
    <property type="term" value="F:adenylate cyclase activity"/>
    <property type="evidence" value="ECO:0007669"/>
    <property type="project" value="TreeGrafter"/>
</dbReference>
<dbReference type="InterPro" id="IPR001054">
    <property type="entry name" value="A/G_cyclase"/>
</dbReference>
<dbReference type="Pfam" id="PF00211">
    <property type="entry name" value="Guanylate_cyc"/>
    <property type="match status" value="1"/>
</dbReference>
<dbReference type="EMBL" id="JAODUP010000357">
    <property type="protein sequence ID" value="KAK2151606.1"/>
    <property type="molecule type" value="Genomic_DNA"/>
</dbReference>
<feature type="chain" id="PRO_5042253021" description="guanylate cyclase" evidence="11">
    <location>
        <begin position="21"/>
        <end position="406"/>
    </location>
</feature>
<evidence type="ECO:0000259" key="12">
    <source>
        <dbReference type="PROSITE" id="PS50125"/>
    </source>
</evidence>
<keyword evidence="14" id="KW-1185">Reference proteome</keyword>
<comment type="caution">
    <text evidence="13">The sequence shown here is derived from an EMBL/GenBank/DDBJ whole genome shotgun (WGS) entry which is preliminary data.</text>
</comment>
<dbReference type="GO" id="GO:0000166">
    <property type="term" value="F:nucleotide binding"/>
    <property type="evidence" value="ECO:0007669"/>
    <property type="project" value="UniProtKB-KW"/>
</dbReference>
<reference evidence="13" key="1">
    <citation type="journal article" date="2023" name="Mol. Biol. Evol.">
        <title>Third-Generation Sequencing Reveals the Adaptive Role of the Epigenome in Three Deep-Sea Polychaetes.</title>
        <authorList>
            <person name="Perez M."/>
            <person name="Aroh O."/>
            <person name="Sun Y."/>
            <person name="Lan Y."/>
            <person name="Juniper S.K."/>
            <person name="Young C.R."/>
            <person name="Angers B."/>
            <person name="Qian P.Y."/>
        </authorList>
    </citation>
    <scope>NUCLEOTIDE SEQUENCE</scope>
    <source>
        <strain evidence="13">P08H-3</strain>
    </source>
</reference>
<evidence type="ECO:0000313" key="14">
    <source>
        <dbReference type="Proteomes" id="UP001208570"/>
    </source>
</evidence>
<evidence type="ECO:0000256" key="8">
    <source>
        <dbReference type="ARBA" id="ARBA00023239"/>
    </source>
</evidence>
<protein>
    <recommendedName>
        <fullName evidence="2">guanylate cyclase</fullName>
        <ecNumber evidence="2">4.6.1.2</ecNumber>
    </recommendedName>
</protein>
<dbReference type="Gene3D" id="6.10.250.780">
    <property type="match status" value="1"/>
</dbReference>
<dbReference type="PANTHER" id="PTHR11920:SF501">
    <property type="entry name" value="GUANYLATE CYCLASE 32E"/>
    <property type="match status" value="1"/>
</dbReference>
<evidence type="ECO:0000256" key="3">
    <source>
        <dbReference type="ARBA" id="ARBA00022692"/>
    </source>
</evidence>
<dbReference type="GO" id="GO:0001653">
    <property type="term" value="F:peptide receptor activity"/>
    <property type="evidence" value="ECO:0007669"/>
    <property type="project" value="TreeGrafter"/>
</dbReference>
<dbReference type="GO" id="GO:0005886">
    <property type="term" value="C:plasma membrane"/>
    <property type="evidence" value="ECO:0007669"/>
    <property type="project" value="TreeGrafter"/>
</dbReference>
<dbReference type="InterPro" id="IPR013587">
    <property type="entry name" value="Nitrate/nitrite_sensing"/>
</dbReference>
<keyword evidence="3 10" id="KW-0812">Transmembrane</keyword>
<evidence type="ECO:0000256" key="5">
    <source>
        <dbReference type="ARBA" id="ARBA00022741"/>
    </source>
</evidence>
<comment type="subcellular location">
    <subcellularLocation>
        <location evidence="1">Membrane</location>
        <topology evidence="1">Single-pass type I membrane protein</topology>
    </subcellularLocation>
</comment>
<accession>A0AAD9JEQ0</accession>
<evidence type="ECO:0000256" key="7">
    <source>
        <dbReference type="ARBA" id="ARBA00023136"/>
    </source>
</evidence>
<dbReference type="PANTHER" id="PTHR11920">
    <property type="entry name" value="GUANYLYL CYCLASE"/>
    <property type="match status" value="1"/>
</dbReference>
<evidence type="ECO:0000313" key="13">
    <source>
        <dbReference type="EMBL" id="KAK2151606.1"/>
    </source>
</evidence>
<keyword evidence="8" id="KW-0456">Lyase</keyword>